<dbReference type="RefSeq" id="WP_146601495.1">
    <property type="nucleotide sequence ID" value="NZ_SJPY01000007.1"/>
</dbReference>
<sequence length="95" mass="10860">MKLAFDPQRKVPVGIVYATATVARQLDRIDVLKALDRHQDGDWGLVSESDATENEFVLINGLRLLSVFEDRKGVRFWIITEADRSYTTVLFPSDY</sequence>
<organism evidence="1 2">
    <name type="scientific">Novipirellula aureliae</name>
    <dbReference type="NCBI Taxonomy" id="2527966"/>
    <lineage>
        <taxon>Bacteria</taxon>
        <taxon>Pseudomonadati</taxon>
        <taxon>Planctomycetota</taxon>
        <taxon>Planctomycetia</taxon>
        <taxon>Pirellulales</taxon>
        <taxon>Pirellulaceae</taxon>
        <taxon>Novipirellula</taxon>
    </lineage>
</organism>
<dbReference type="AlphaFoldDB" id="A0A5C6DL60"/>
<reference evidence="1 2" key="1">
    <citation type="submission" date="2019-02" db="EMBL/GenBank/DDBJ databases">
        <title>Deep-cultivation of Planctomycetes and their phenomic and genomic characterization uncovers novel biology.</title>
        <authorList>
            <person name="Wiegand S."/>
            <person name="Jogler M."/>
            <person name="Boedeker C."/>
            <person name="Pinto D."/>
            <person name="Vollmers J."/>
            <person name="Rivas-Marin E."/>
            <person name="Kohn T."/>
            <person name="Peeters S.H."/>
            <person name="Heuer A."/>
            <person name="Rast P."/>
            <person name="Oberbeckmann S."/>
            <person name="Bunk B."/>
            <person name="Jeske O."/>
            <person name="Meyerdierks A."/>
            <person name="Storesund J.E."/>
            <person name="Kallscheuer N."/>
            <person name="Luecker S."/>
            <person name="Lage O.M."/>
            <person name="Pohl T."/>
            <person name="Merkel B.J."/>
            <person name="Hornburger P."/>
            <person name="Mueller R.-W."/>
            <person name="Bruemmer F."/>
            <person name="Labrenz M."/>
            <person name="Spormann A.M."/>
            <person name="Op Den Camp H."/>
            <person name="Overmann J."/>
            <person name="Amann R."/>
            <person name="Jetten M.S.M."/>
            <person name="Mascher T."/>
            <person name="Medema M.H."/>
            <person name="Devos D.P."/>
            <person name="Kaster A.-K."/>
            <person name="Ovreas L."/>
            <person name="Rohde M."/>
            <person name="Galperin M.Y."/>
            <person name="Jogler C."/>
        </authorList>
    </citation>
    <scope>NUCLEOTIDE SEQUENCE [LARGE SCALE GENOMIC DNA]</scope>
    <source>
        <strain evidence="1 2">Q31b</strain>
    </source>
</reference>
<name>A0A5C6DL60_9BACT</name>
<protein>
    <recommendedName>
        <fullName evidence="3">Plasmid related protein</fullName>
    </recommendedName>
</protein>
<evidence type="ECO:0000313" key="1">
    <source>
        <dbReference type="EMBL" id="TWU37508.1"/>
    </source>
</evidence>
<accession>A0A5C6DL60</accession>
<gene>
    <name evidence="1" type="ORF">Q31b_42960</name>
</gene>
<comment type="caution">
    <text evidence="1">The sequence shown here is derived from an EMBL/GenBank/DDBJ whole genome shotgun (WGS) entry which is preliminary data.</text>
</comment>
<dbReference type="EMBL" id="SJPY01000007">
    <property type="protein sequence ID" value="TWU37508.1"/>
    <property type="molecule type" value="Genomic_DNA"/>
</dbReference>
<evidence type="ECO:0008006" key="3">
    <source>
        <dbReference type="Google" id="ProtNLM"/>
    </source>
</evidence>
<dbReference type="Proteomes" id="UP000315471">
    <property type="component" value="Unassembled WGS sequence"/>
</dbReference>
<proteinExistence type="predicted"/>
<dbReference type="OrthoDB" id="5522207at2"/>
<keyword evidence="2" id="KW-1185">Reference proteome</keyword>
<evidence type="ECO:0000313" key="2">
    <source>
        <dbReference type="Proteomes" id="UP000315471"/>
    </source>
</evidence>